<evidence type="ECO:0000256" key="1">
    <source>
        <dbReference type="SAM" id="MobiDB-lite"/>
    </source>
</evidence>
<evidence type="ECO:0008006" key="4">
    <source>
        <dbReference type="Google" id="ProtNLM"/>
    </source>
</evidence>
<dbReference type="EMBL" id="AP027742">
    <property type="protein sequence ID" value="BDZ76417.1"/>
    <property type="molecule type" value="Genomic_DNA"/>
</dbReference>
<dbReference type="Gene3D" id="3.10.290.30">
    <property type="entry name" value="MM3350-like"/>
    <property type="match status" value="1"/>
</dbReference>
<reference evidence="3" key="1">
    <citation type="journal article" date="2023" name="Int. J. Syst. Evol. Microbiol.">
        <title>Claveliimonas bilis gen. nov., sp. nov., deoxycholic acid-producing bacteria isolated from human faeces, and reclassification of Sellimonas monacensis Zenner et al. 2021 as Claveliimonas monacensis comb. nov.</title>
        <authorList>
            <person name="Hisatomi A."/>
            <person name="Kastawa N.W.E.P.G."/>
            <person name="Song I."/>
            <person name="Ohkuma M."/>
            <person name="Fukiya S."/>
            <person name="Sakamoto M."/>
        </authorList>
    </citation>
    <scope>NUCLEOTIDE SEQUENCE [LARGE SCALE GENOMIC DNA]</scope>
    <source>
        <strain evidence="3">12BBH14</strain>
    </source>
</reference>
<protein>
    <recommendedName>
        <fullName evidence="4">SEC-C motif-containing protein</fullName>
    </recommendedName>
</protein>
<feature type="region of interest" description="Disordered" evidence="1">
    <location>
        <begin position="563"/>
        <end position="593"/>
    </location>
</feature>
<dbReference type="Proteomes" id="UP001305815">
    <property type="component" value="Chromosome"/>
</dbReference>
<dbReference type="PANTHER" id="PTHR33747:SF1">
    <property type="entry name" value="ADENYLATE CYCLASE-ASSOCIATED CAP C-TERMINAL DOMAIN-CONTAINING PROTEIN"/>
    <property type="match status" value="1"/>
</dbReference>
<proteinExistence type="predicted"/>
<organism evidence="2 3">
    <name type="scientific">Claveliimonas bilis</name>
    <dbReference type="NCBI Taxonomy" id="3028070"/>
    <lineage>
        <taxon>Bacteria</taxon>
        <taxon>Bacillati</taxon>
        <taxon>Bacillota</taxon>
        <taxon>Clostridia</taxon>
        <taxon>Lachnospirales</taxon>
        <taxon>Lachnospiraceae</taxon>
        <taxon>Claveliimonas</taxon>
    </lineage>
</organism>
<sequence>MIPAGITFAQLALILQKIIETQWTPNYEYEFYHSGVRVHEWMEEESHLTAYYYGYMCASDTFIDTLVEQDTWFTFRPGDRSQYRVEIEKRLPDKCSWPSVIKQKDSTEFREWSTMNDVNEKLKKYFPITYGAADYRSYEDLRRELIRWKYGFTGTENPIDRTGRQKKSSESILQEIADSIMQLHKKKKEEEKSRQPDIKEFLLGTTKKELLEIADDLGLSCYKSLNKSELSEKIRDEILKPDVMARRMMLLSDSEIQAFEQALSKENGFFPGFSEMEKLEKLYDLMYVMFYCDDYVEVPREAARVYELINTPEYQEKRRGTYWTYHCLLMTEMIYICAPVNVVCKMLEKCLKHKVGRNEFEEFFFNIPREVQRYVLKHNRIIPEEVFRDDLYLDIEKAQGKKEFYIPGAEEVWEYTENGYPVSDPYYCRLKQVLIRELEIDSDDMESLMAVIWNKISMGESLSDIMEIFDEEEMTFRTEESVKEFVSIMADVNNHTRMPINRGWTPDEMIKRMPRRLHEGQRTKIVPMSSSAAEILESEAERVKEMGLDIDLESNADEITTVSMPEGPGGKTVLGKKKIYPNDPCPCGSGKKYKKCCGRKSKP</sequence>
<dbReference type="Gene3D" id="3.10.450.50">
    <property type="match status" value="1"/>
</dbReference>
<dbReference type="SUPFAM" id="SSF159941">
    <property type="entry name" value="MM3350-like"/>
    <property type="match status" value="1"/>
</dbReference>
<evidence type="ECO:0000313" key="3">
    <source>
        <dbReference type="Proteomes" id="UP001305815"/>
    </source>
</evidence>
<dbReference type="InterPro" id="IPR024047">
    <property type="entry name" value="MM3350-like_sf"/>
</dbReference>
<accession>A0ABM8I0W8</accession>
<dbReference type="PANTHER" id="PTHR33747">
    <property type="entry name" value="UPF0225 PROTEIN SCO1677"/>
    <property type="match status" value="1"/>
</dbReference>
<gene>
    <name evidence="2" type="ORF">Lac1_06000</name>
</gene>
<evidence type="ECO:0000313" key="2">
    <source>
        <dbReference type="EMBL" id="BDZ76417.1"/>
    </source>
</evidence>
<dbReference type="SUPFAM" id="SSF103642">
    <property type="entry name" value="Sec-C motif"/>
    <property type="match status" value="1"/>
</dbReference>
<name>A0ABM8I0W8_9FIRM</name>
<keyword evidence="3" id="KW-1185">Reference proteome</keyword>
<dbReference type="InterPro" id="IPR004027">
    <property type="entry name" value="SEC_C_motif"/>
</dbReference>
<dbReference type="Pfam" id="PF02810">
    <property type="entry name" value="SEC-C"/>
    <property type="match status" value="1"/>
</dbReference>